<dbReference type="PROSITE" id="PS50222">
    <property type="entry name" value="EF_HAND_2"/>
    <property type="match status" value="3"/>
</dbReference>
<dbReference type="AlphaFoldDB" id="A0A1I1SN04"/>
<feature type="chain" id="PRO_5011486872" evidence="4">
    <location>
        <begin position="26"/>
        <end position="236"/>
    </location>
</feature>
<keyword evidence="2" id="KW-0677">Repeat</keyword>
<evidence type="ECO:0000256" key="1">
    <source>
        <dbReference type="ARBA" id="ARBA00022723"/>
    </source>
</evidence>
<dbReference type="PANTHER" id="PTHR10827">
    <property type="entry name" value="RETICULOCALBIN"/>
    <property type="match status" value="1"/>
</dbReference>
<feature type="domain" description="EF-hand" evidence="5">
    <location>
        <begin position="49"/>
        <end position="84"/>
    </location>
</feature>
<dbReference type="GO" id="GO:0005509">
    <property type="term" value="F:calcium ion binding"/>
    <property type="evidence" value="ECO:0007669"/>
    <property type="project" value="InterPro"/>
</dbReference>
<organism evidence="6 7">
    <name type="scientific">Sulfitobacter brevis</name>
    <dbReference type="NCBI Taxonomy" id="74348"/>
    <lineage>
        <taxon>Bacteria</taxon>
        <taxon>Pseudomonadati</taxon>
        <taxon>Pseudomonadota</taxon>
        <taxon>Alphaproteobacteria</taxon>
        <taxon>Rhodobacterales</taxon>
        <taxon>Roseobacteraceae</taxon>
        <taxon>Sulfitobacter</taxon>
    </lineage>
</organism>
<dbReference type="PANTHER" id="PTHR10827:SF98">
    <property type="entry name" value="45 KDA CALCIUM-BINDING PROTEIN"/>
    <property type="match status" value="1"/>
</dbReference>
<dbReference type="SMART" id="SM00054">
    <property type="entry name" value="EFh"/>
    <property type="match status" value="5"/>
</dbReference>
<dbReference type="OrthoDB" id="5470953at2"/>
<dbReference type="InterPro" id="IPR018247">
    <property type="entry name" value="EF_Hand_1_Ca_BS"/>
</dbReference>
<feature type="region of interest" description="Disordered" evidence="3">
    <location>
        <begin position="135"/>
        <end position="236"/>
    </location>
</feature>
<evidence type="ECO:0000313" key="6">
    <source>
        <dbReference type="EMBL" id="SFD47837.1"/>
    </source>
</evidence>
<evidence type="ECO:0000256" key="4">
    <source>
        <dbReference type="SAM" id="SignalP"/>
    </source>
</evidence>
<feature type="domain" description="EF-hand" evidence="5">
    <location>
        <begin position="194"/>
        <end position="229"/>
    </location>
</feature>
<dbReference type="Pfam" id="PF13202">
    <property type="entry name" value="EF-hand_5"/>
    <property type="match status" value="3"/>
</dbReference>
<feature type="compositionally biased region" description="Basic and acidic residues" evidence="3">
    <location>
        <begin position="140"/>
        <end position="210"/>
    </location>
</feature>
<dbReference type="Pfam" id="PF13499">
    <property type="entry name" value="EF-hand_7"/>
    <property type="match status" value="1"/>
</dbReference>
<dbReference type="SUPFAM" id="SSF47473">
    <property type="entry name" value="EF-hand"/>
    <property type="match status" value="1"/>
</dbReference>
<dbReference type="Gene3D" id="1.10.238.10">
    <property type="entry name" value="EF-hand"/>
    <property type="match status" value="3"/>
</dbReference>
<gene>
    <name evidence="6" type="ORF">SAMN04488523_10198</name>
</gene>
<dbReference type="InterPro" id="IPR011992">
    <property type="entry name" value="EF-hand-dom_pair"/>
</dbReference>
<feature type="signal peptide" evidence="4">
    <location>
        <begin position="1"/>
        <end position="25"/>
    </location>
</feature>
<name>A0A1I1SN04_9RHOB</name>
<reference evidence="7" key="1">
    <citation type="submission" date="2016-10" db="EMBL/GenBank/DDBJ databases">
        <authorList>
            <person name="Varghese N."/>
            <person name="Submissions S."/>
        </authorList>
    </citation>
    <scope>NUCLEOTIDE SEQUENCE [LARGE SCALE GENOMIC DNA]</scope>
    <source>
        <strain evidence="7">DSM 11443</strain>
    </source>
</reference>
<feature type="compositionally biased region" description="Basic and acidic residues" evidence="3">
    <location>
        <begin position="218"/>
        <end position="227"/>
    </location>
</feature>
<dbReference type="RefSeq" id="WP_093921867.1">
    <property type="nucleotide sequence ID" value="NZ_FOMW01000001.1"/>
</dbReference>
<keyword evidence="7" id="KW-1185">Reference proteome</keyword>
<evidence type="ECO:0000313" key="7">
    <source>
        <dbReference type="Proteomes" id="UP000198977"/>
    </source>
</evidence>
<evidence type="ECO:0000256" key="2">
    <source>
        <dbReference type="ARBA" id="ARBA00022737"/>
    </source>
</evidence>
<sequence length="236" mass="25244">MTPRANMTMAALTALIALGGGAASAKVADPAAQFSEIDTNNDGQLTPDEMQAHAQARFAKVDTNGDGFLDAEEMKAAGEARAQMRSDKMAEAAPERAAMMLEQFDADKDGSLNSDELTAMAKEHMGKGRMGKGHMGMGHMGKDHEGKNHEGKGDDANGRDGKGNKGDRHGKMMGKMMERMDADKDGKLSMDEMQARHDPAKMLERLDTDKNGSLSAEEFAKAHEGGKRGHGKPAKK</sequence>
<accession>A0A1I1SN04</accession>
<evidence type="ECO:0000256" key="3">
    <source>
        <dbReference type="SAM" id="MobiDB-lite"/>
    </source>
</evidence>
<keyword evidence="1" id="KW-0479">Metal-binding</keyword>
<dbReference type="STRING" id="74348.SAMN04488523_10198"/>
<dbReference type="Proteomes" id="UP000198977">
    <property type="component" value="Unassembled WGS sequence"/>
</dbReference>
<evidence type="ECO:0000259" key="5">
    <source>
        <dbReference type="PROSITE" id="PS50222"/>
    </source>
</evidence>
<feature type="domain" description="EF-hand" evidence="5">
    <location>
        <begin position="92"/>
        <end position="127"/>
    </location>
</feature>
<dbReference type="PROSITE" id="PS00018">
    <property type="entry name" value="EF_HAND_1"/>
    <property type="match status" value="3"/>
</dbReference>
<keyword evidence="4" id="KW-0732">Signal</keyword>
<dbReference type="EMBL" id="FOMW01000001">
    <property type="protein sequence ID" value="SFD47837.1"/>
    <property type="molecule type" value="Genomic_DNA"/>
</dbReference>
<proteinExistence type="predicted"/>
<dbReference type="InterPro" id="IPR002048">
    <property type="entry name" value="EF_hand_dom"/>
</dbReference>
<protein>
    <submittedName>
        <fullName evidence="6">EF hand</fullName>
    </submittedName>
</protein>